<proteinExistence type="predicted"/>
<dbReference type="RefSeq" id="WP_229485980.1">
    <property type="nucleotide sequence ID" value="NZ_JAIVFQ010000023.1"/>
</dbReference>
<dbReference type="Proteomes" id="UP001199525">
    <property type="component" value="Unassembled WGS sequence"/>
</dbReference>
<sequence>MKVIVTIVEKIISEAHIDIPDGLNQSAIKQHIVDRYNTGEMVTDMNIFQVDFESISARIVKEYSDTKSASIGEVRL</sequence>
<gene>
    <name evidence="1" type="ORF">LC586_17345</name>
</gene>
<dbReference type="EMBL" id="JAIVFQ010000023">
    <property type="protein sequence ID" value="MCC5600927.1"/>
    <property type="molecule type" value="Genomic_DNA"/>
</dbReference>
<protein>
    <submittedName>
        <fullName evidence="1">Uncharacterized protein</fullName>
    </submittedName>
</protein>
<evidence type="ECO:0000313" key="2">
    <source>
        <dbReference type="Proteomes" id="UP001199525"/>
    </source>
</evidence>
<evidence type="ECO:0000313" key="1">
    <source>
        <dbReference type="EMBL" id="MCC5600927.1"/>
    </source>
</evidence>
<accession>A0ABS8I9P3</accession>
<reference evidence="1 2" key="1">
    <citation type="journal article" date="2021" name="Microorganisms">
        <title>Genome Evolution of Filamentous Cyanobacterium Nostoc Species: From Facultative Symbiosis to Free Living.</title>
        <authorList>
            <person name="Huo D."/>
            <person name="Li H."/>
            <person name="Cai F."/>
            <person name="Guo X."/>
            <person name="Qiao Z."/>
            <person name="Wang W."/>
            <person name="Yu G."/>
            <person name="Li R."/>
        </authorList>
    </citation>
    <scope>NUCLEOTIDE SEQUENCE [LARGE SCALE GENOMIC DNA]</scope>
    <source>
        <strain evidence="1 2">CHAB 5714</strain>
    </source>
</reference>
<name>A0ABS8I9P3_9NOSO</name>
<organism evidence="1 2">
    <name type="scientific">Nostoc favosum CHAB5714</name>
    <dbReference type="NCBI Taxonomy" id="2780399"/>
    <lineage>
        <taxon>Bacteria</taxon>
        <taxon>Bacillati</taxon>
        <taxon>Cyanobacteriota</taxon>
        <taxon>Cyanophyceae</taxon>
        <taxon>Nostocales</taxon>
        <taxon>Nostocaceae</taxon>
        <taxon>Nostoc</taxon>
        <taxon>Nostoc favosum</taxon>
    </lineage>
</organism>
<comment type="caution">
    <text evidence="1">The sequence shown here is derived from an EMBL/GenBank/DDBJ whole genome shotgun (WGS) entry which is preliminary data.</text>
</comment>
<keyword evidence="2" id="KW-1185">Reference proteome</keyword>